<dbReference type="InterPro" id="IPR010021">
    <property type="entry name" value="PGPP1/Gep4"/>
</dbReference>
<comment type="caution">
    <text evidence="1">The sequence shown here is derived from an EMBL/GenBank/DDBJ whole genome shotgun (WGS) entry which is preliminary data.</text>
</comment>
<reference evidence="1 2" key="1">
    <citation type="submission" date="2018-06" db="EMBL/GenBank/DDBJ databases">
        <title>Paenibacillus montanisoli sp. nov., isolated from mountain area soil.</title>
        <authorList>
            <person name="Wu M."/>
        </authorList>
    </citation>
    <scope>NUCLEOTIDE SEQUENCE [LARGE SCALE GENOMIC DNA]</scope>
    <source>
        <strain evidence="1 2">RA17</strain>
    </source>
</reference>
<dbReference type="EMBL" id="QLUW01000002">
    <property type="protein sequence ID" value="RAP76765.1"/>
    <property type="molecule type" value="Genomic_DNA"/>
</dbReference>
<dbReference type="PANTHER" id="PTHR19288">
    <property type="entry name" value="4-NITROPHENYLPHOSPHATASE-RELATED"/>
    <property type="match status" value="1"/>
</dbReference>
<keyword evidence="2" id="KW-1185">Reference proteome</keyword>
<dbReference type="CDD" id="cd16416">
    <property type="entry name" value="HAD_BsYqeG-like"/>
    <property type="match status" value="1"/>
</dbReference>
<organism evidence="1 2">
    <name type="scientific">Paenibacillus montanisoli</name>
    <dbReference type="NCBI Taxonomy" id="2081970"/>
    <lineage>
        <taxon>Bacteria</taxon>
        <taxon>Bacillati</taxon>
        <taxon>Bacillota</taxon>
        <taxon>Bacilli</taxon>
        <taxon>Bacillales</taxon>
        <taxon>Paenibacillaceae</taxon>
        <taxon>Paenibacillus</taxon>
    </lineage>
</organism>
<dbReference type="NCBIfam" id="TIGR01549">
    <property type="entry name" value="HAD-SF-IA-v1"/>
    <property type="match status" value="1"/>
</dbReference>
<dbReference type="Proteomes" id="UP000249260">
    <property type="component" value="Unassembled WGS sequence"/>
</dbReference>
<dbReference type="InterPro" id="IPR006549">
    <property type="entry name" value="HAD-SF_hydro_IIIA"/>
</dbReference>
<accession>A0A328U734</accession>
<dbReference type="InterPro" id="IPR036412">
    <property type="entry name" value="HAD-like_sf"/>
</dbReference>
<dbReference type="OrthoDB" id="9787572at2"/>
<sequence length="177" mass="20048">MFERLLPHMRVNTIYDINLRTLKEQGIRGIITDLDNTLVGARVPLATPELVKWLDDVRDNLGFKVVIVSNNNRGRVGKFADPLNIEFVHAARKPAGRAFTRALNVLGLTAEQTAVIGDQMMTDVLGGRRMGLFTILVRPIAPNDEGIMTRFNRLLEKFALSRLRKKGLWPEEEQRES</sequence>
<dbReference type="NCBIfam" id="TIGR01668">
    <property type="entry name" value="YqeG_hyp_ppase"/>
    <property type="match status" value="1"/>
</dbReference>
<proteinExistence type="predicted"/>
<evidence type="ECO:0000313" key="2">
    <source>
        <dbReference type="Proteomes" id="UP000249260"/>
    </source>
</evidence>
<dbReference type="RefSeq" id="WP_112882979.1">
    <property type="nucleotide sequence ID" value="NZ_QLUW01000002.1"/>
</dbReference>
<gene>
    <name evidence="1" type="ORF">DL346_15605</name>
</gene>
<name>A0A328U734_9BACL</name>
<dbReference type="AlphaFoldDB" id="A0A328U734"/>
<dbReference type="Pfam" id="PF13242">
    <property type="entry name" value="Hydrolase_like"/>
    <property type="match status" value="1"/>
</dbReference>
<dbReference type="InterPro" id="IPR023214">
    <property type="entry name" value="HAD_sf"/>
</dbReference>
<dbReference type="InterPro" id="IPR006439">
    <property type="entry name" value="HAD-SF_hydro_IA"/>
</dbReference>
<dbReference type="NCBIfam" id="TIGR01662">
    <property type="entry name" value="HAD-SF-IIIA"/>
    <property type="match status" value="1"/>
</dbReference>
<dbReference type="GO" id="GO:0008962">
    <property type="term" value="F:phosphatidylglycerophosphatase activity"/>
    <property type="evidence" value="ECO:0007669"/>
    <property type="project" value="InterPro"/>
</dbReference>
<dbReference type="GO" id="GO:0005737">
    <property type="term" value="C:cytoplasm"/>
    <property type="evidence" value="ECO:0007669"/>
    <property type="project" value="TreeGrafter"/>
</dbReference>
<protein>
    <submittedName>
        <fullName evidence="1">YqeG family HAD IIIA-type phosphatase</fullName>
    </submittedName>
</protein>
<dbReference type="Gene3D" id="3.40.50.1000">
    <property type="entry name" value="HAD superfamily/HAD-like"/>
    <property type="match status" value="1"/>
</dbReference>
<evidence type="ECO:0000313" key="1">
    <source>
        <dbReference type="EMBL" id="RAP76765.1"/>
    </source>
</evidence>
<dbReference type="SUPFAM" id="SSF56784">
    <property type="entry name" value="HAD-like"/>
    <property type="match status" value="1"/>
</dbReference>
<dbReference type="PANTHER" id="PTHR19288:SF25">
    <property type="entry name" value="PHOSPHATIDYLGLYCEROPHOSPHATASE GEP4, MITOCHONDRIAL"/>
    <property type="match status" value="1"/>
</dbReference>